<dbReference type="Gene3D" id="2.40.350.10">
    <property type="entry name" value="SO1590-like"/>
    <property type="match status" value="1"/>
</dbReference>
<dbReference type="RefSeq" id="WP_347612059.1">
    <property type="nucleotide sequence ID" value="NZ_JBDPZC010000010.1"/>
</dbReference>
<name>A0ABV0GIN6_9BURK</name>
<comment type="caution">
    <text evidence="1">The sequence shown here is derived from an EMBL/GenBank/DDBJ whole genome shotgun (WGS) entry which is preliminary data.</text>
</comment>
<dbReference type="InterPro" id="IPR021607">
    <property type="entry name" value="DUF3224"/>
</dbReference>
<keyword evidence="2" id="KW-1185">Reference proteome</keyword>
<organism evidence="1 2">
    <name type="scientific">Roseateles flavus</name>
    <dbReference type="NCBI Taxonomy" id="3149041"/>
    <lineage>
        <taxon>Bacteria</taxon>
        <taxon>Pseudomonadati</taxon>
        <taxon>Pseudomonadota</taxon>
        <taxon>Betaproteobacteria</taxon>
        <taxon>Burkholderiales</taxon>
        <taxon>Sphaerotilaceae</taxon>
        <taxon>Roseateles</taxon>
    </lineage>
</organism>
<evidence type="ECO:0000313" key="2">
    <source>
        <dbReference type="Proteomes" id="UP001462640"/>
    </source>
</evidence>
<dbReference type="SUPFAM" id="SSF159238">
    <property type="entry name" value="SO1590-like"/>
    <property type="match status" value="1"/>
</dbReference>
<proteinExistence type="predicted"/>
<gene>
    <name evidence="1" type="ORF">ABDJ40_19315</name>
</gene>
<sequence length="182" mass="18495">MEIQTSAARTRAQAVLGGIGRAAGCLALALCGLSAASGAEPGGLDAGQAWARSISGTMEVTLSALDPSVAAQPGSPVLGRKGLSKRYHGVLEALAEGEMLTAGGTVKGSGAYVAVERVVGALDGRSGSFALVHRGVMQGSQQVLLVSVVPDSGTGELAGLRGVLQIERRDGQHHYRFDYTLP</sequence>
<reference evidence="1 2" key="1">
    <citation type="submission" date="2024-05" db="EMBL/GenBank/DDBJ databases">
        <title>Roseateles sp. 2.12 16S ribosomal RNA gene Genome sequencing and assembly.</title>
        <authorList>
            <person name="Woo H."/>
        </authorList>
    </citation>
    <scope>NUCLEOTIDE SEQUENCE [LARGE SCALE GENOMIC DNA]</scope>
    <source>
        <strain evidence="1 2">2.12</strain>
    </source>
</reference>
<dbReference type="EMBL" id="JBDPZC010000010">
    <property type="protein sequence ID" value="MEO3714923.1"/>
    <property type="molecule type" value="Genomic_DNA"/>
</dbReference>
<dbReference type="Proteomes" id="UP001462640">
    <property type="component" value="Unassembled WGS sequence"/>
</dbReference>
<protein>
    <submittedName>
        <fullName evidence="1">DUF3224 domain-containing protein</fullName>
    </submittedName>
</protein>
<accession>A0ABV0GIN6</accession>
<dbReference type="Pfam" id="PF11528">
    <property type="entry name" value="DUF3224"/>
    <property type="match status" value="1"/>
</dbReference>
<evidence type="ECO:0000313" key="1">
    <source>
        <dbReference type="EMBL" id="MEO3714923.1"/>
    </source>
</evidence>
<dbReference type="InterPro" id="IPR023159">
    <property type="entry name" value="SO1590-like_sf"/>
</dbReference>